<protein>
    <recommendedName>
        <fullName evidence="3">Lipoprotein</fullName>
    </recommendedName>
</protein>
<evidence type="ECO:0000313" key="1">
    <source>
        <dbReference type="EMBL" id="QFG11477.1"/>
    </source>
</evidence>
<evidence type="ECO:0008006" key="3">
    <source>
        <dbReference type="Google" id="ProtNLM"/>
    </source>
</evidence>
<sequence>MIGLKKAAAGVVAGAVAAGVLSGCSSLNQEWHNGCKVTGKDTLYSTTDGTSSREYRLSTSCGPFVVEDTLAGGFNSWDTWQALEVDKTYDIRSGGFRVGFLSSFPSVLEVKPAA</sequence>
<gene>
    <name evidence="1" type="primary">53</name>
    <name evidence="1" type="ORF">PBI_EKDILAM_53</name>
</gene>
<dbReference type="KEGG" id="vg:60323553"/>
<dbReference type="GeneID" id="60323553"/>
<organism evidence="1 2">
    <name type="scientific">Mycobacterium phage Ekdilam</name>
    <dbReference type="NCBI Taxonomy" id="2599862"/>
    <lineage>
        <taxon>Viruses</taxon>
        <taxon>Duplodnaviria</taxon>
        <taxon>Heunggongvirae</taxon>
        <taxon>Uroviricota</taxon>
        <taxon>Caudoviricetes</taxon>
        <taxon>Weiservirinae</taxon>
        <taxon>Amginevirus</taxon>
        <taxon>Amginevirus ekdilam</taxon>
    </lineage>
</organism>
<keyword evidence="2" id="KW-1185">Reference proteome</keyword>
<proteinExistence type="predicted"/>
<evidence type="ECO:0000313" key="2">
    <source>
        <dbReference type="Proteomes" id="UP000326609"/>
    </source>
</evidence>
<dbReference type="EMBL" id="MN234199">
    <property type="protein sequence ID" value="QFG11477.1"/>
    <property type="molecule type" value="Genomic_DNA"/>
</dbReference>
<dbReference type="RefSeq" id="YP_009952106.1">
    <property type="nucleotide sequence ID" value="NC_051608.1"/>
</dbReference>
<dbReference type="PROSITE" id="PS51257">
    <property type="entry name" value="PROKAR_LIPOPROTEIN"/>
    <property type="match status" value="1"/>
</dbReference>
<dbReference type="Proteomes" id="UP000326609">
    <property type="component" value="Segment"/>
</dbReference>
<accession>A0A5J6TNH9</accession>
<reference evidence="1 2" key="1">
    <citation type="submission" date="2019-07" db="EMBL/GenBank/DDBJ databases">
        <authorList>
            <person name="Divens A.M."/>
            <person name="Garlena R.A."/>
            <person name="Russell D.A."/>
            <person name="Pope W.H."/>
            <person name="Jacobs-Sera D."/>
            <person name="Hatfull G.F."/>
        </authorList>
    </citation>
    <scope>NUCLEOTIDE SEQUENCE [LARGE SCALE GENOMIC DNA]</scope>
</reference>
<name>A0A5J6TNH9_9CAUD</name>